<keyword evidence="2" id="KW-1003">Cell membrane</keyword>
<reference evidence="11" key="1">
    <citation type="journal article" date="2023" name="Insect Mol. Biol.">
        <title>Genome sequencing provides insights into the evolution of gene families encoding plant cell wall-degrading enzymes in longhorned beetles.</title>
        <authorList>
            <person name="Shin N.R."/>
            <person name="Okamura Y."/>
            <person name="Kirsch R."/>
            <person name="Pauchet Y."/>
        </authorList>
    </citation>
    <scope>NUCLEOTIDE SEQUENCE</scope>
    <source>
        <strain evidence="11">AMC_N1</strain>
    </source>
</reference>
<evidence type="ECO:0000256" key="4">
    <source>
        <dbReference type="ARBA" id="ARBA00022692"/>
    </source>
</evidence>
<keyword evidence="9 10" id="KW-0807">Transducer</keyword>
<dbReference type="EMBL" id="JAPWTK010000006">
    <property type="protein sequence ID" value="KAJ8961291.1"/>
    <property type="molecule type" value="Genomic_DNA"/>
</dbReference>
<dbReference type="PANTHER" id="PTHR21137">
    <property type="entry name" value="ODORANT RECEPTOR"/>
    <property type="match status" value="1"/>
</dbReference>
<evidence type="ECO:0000256" key="10">
    <source>
        <dbReference type="RuleBase" id="RU351113"/>
    </source>
</evidence>
<gene>
    <name evidence="11" type="ORF">NQ318_008976</name>
</gene>
<sequence length="369" mass="42250">MEKRLREICGLIMPIRLPFDGNVPYIQLTIFLLQVIFITVTLLPAAILFFIVYESTEILVTHIYHLKKLFREVFDTSDRKEASDRLKFCIRYHIHILKISDRLNYLTKSTTGHMSLVAATIFACIGNQMLETKTTGRFDISNRLRYCHICSVSCRAKTIRRAPKFEYLAAASAGHSHNMWREVSSSSPHLLQSGSFFTPIIVRCRMSGQCPVNSPTIHLSWFLPSFMKSFDLFQDGSPMNIRECLNPGTFAQCDYIFSLNRSFMTLLAVRTLPAVSLDQWSIKKVSGKTCPDFIEELTKISYTLTSAIGFAAYDSKWYEVDAEMMKYLVFVLHRCNKPSTLKAIPSGTINYALFLLVKSAQHQWRISNN</sequence>
<dbReference type="GO" id="GO:0007165">
    <property type="term" value="P:signal transduction"/>
    <property type="evidence" value="ECO:0007669"/>
    <property type="project" value="UniProtKB-KW"/>
</dbReference>
<keyword evidence="4 10" id="KW-0812">Transmembrane</keyword>
<evidence type="ECO:0000256" key="1">
    <source>
        <dbReference type="ARBA" id="ARBA00004651"/>
    </source>
</evidence>
<evidence type="ECO:0000313" key="11">
    <source>
        <dbReference type="EMBL" id="KAJ8961291.1"/>
    </source>
</evidence>
<keyword evidence="5 10" id="KW-0552">Olfaction</keyword>
<evidence type="ECO:0000313" key="12">
    <source>
        <dbReference type="Proteomes" id="UP001162162"/>
    </source>
</evidence>
<dbReference type="InterPro" id="IPR004117">
    <property type="entry name" value="7tm6_olfct_rcpt"/>
</dbReference>
<organism evidence="11 12">
    <name type="scientific">Aromia moschata</name>
    <dbReference type="NCBI Taxonomy" id="1265417"/>
    <lineage>
        <taxon>Eukaryota</taxon>
        <taxon>Metazoa</taxon>
        <taxon>Ecdysozoa</taxon>
        <taxon>Arthropoda</taxon>
        <taxon>Hexapoda</taxon>
        <taxon>Insecta</taxon>
        <taxon>Pterygota</taxon>
        <taxon>Neoptera</taxon>
        <taxon>Endopterygota</taxon>
        <taxon>Coleoptera</taxon>
        <taxon>Polyphaga</taxon>
        <taxon>Cucujiformia</taxon>
        <taxon>Chrysomeloidea</taxon>
        <taxon>Cerambycidae</taxon>
        <taxon>Cerambycinae</taxon>
        <taxon>Callichromatini</taxon>
        <taxon>Aromia</taxon>
    </lineage>
</organism>
<evidence type="ECO:0000256" key="3">
    <source>
        <dbReference type="ARBA" id="ARBA00022606"/>
    </source>
</evidence>
<dbReference type="Proteomes" id="UP001162162">
    <property type="component" value="Unassembled WGS sequence"/>
</dbReference>
<feature type="transmembrane region" description="Helical" evidence="10">
    <location>
        <begin position="25"/>
        <end position="53"/>
    </location>
</feature>
<proteinExistence type="inferred from homology"/>
<evidence type="ECO:0000256" key="6">
    <source>
        <dbReference type="ARBA" id="ARBA00022989"/>
    </source>
</evidence>
<dbReference type="GO" id="GO:0004984">
    <property type="term" value="F:olfactory receptor activity"/>
    <property type="evidence" value="ECO:0007669"/>
    <property type="project" value="InterPro"/>
</dbReference>
<dbReference type="GO" id="GO:0005549">
    <property type="term" value="F:odorant binding"/>
    <property type="evidence" value="ECO:0007669"/>
    <property type="project" value="InterPro"/>
</dbReference>
<evidence type="ECO:0000256" key="5">
    <source>
        <dbReference type="ARBA" id="ARBA00022725"/>
    </source>
</evidence>
<dbReference type="GO" id="GO:0005886">
    <property type="term" value="C:plasma membrane"/>
    <property type="evidence" value="ECO:0007669"/>
    <property type="project" value="UniProtKB-SubCell"/>
</dbReference>
<keyword evidence="7 10" id="KW-0472">Membrane</keyword>
<keyword evidence="3 10" id="KW-0716">Sensory transduction</keyword>
<comment type="subcellular location">
    <subcellularLocation>
        <location evidence="1 10">Cell membrane</location>
        <topology evidence="1 10">Multi-pass membrane protein</topology>
    </subcellularLocation>
</comment>
<protein>
    <recommendedName>
        <fullName evidence="10">Odorant receptor</fullName>
    </recommendedName>
</protein>
<comment type="caution">
    <text evidence="10">Lacks conserved residue(s) required for the propagation of feature annotation.</text>
</comment>
<evidence type="ECO:0000256" key="8">
    <source>
        <dbReference type="ARBA" id="ARBA00023170"/>
    </source>
</evidence>
<comment type="similarity">
    <text evidence="10">Belongs to the insect chemoreceptor superfamily. Heteromeric odorant receptor channel (TC 1.A.69) family.</text>
</comment>
<keyword evidence="6 10" id="KW-1133">Transmembrane helix</keyword>
<evidence type="ECO:0000256" key="9">
    <source>
        <dbReference type="ARBA" id="ARBA00023224"/>
    </source>
</evidence>
<dbReference type="AlphaFoldDB" id="A0AAV8ZBI2"/>
<dbReference type="Pfam" id="PF02949">
    <property type="entry name" value="7tm_6"/>
    <property type="match status" value="2"/>
</dbReference>
<name>A0AAV8ZBI2_9CUCU</name>
<keyword evidence="12" id="KW-1185">Reference proteome</keyword>
<evidence type="ECO:0000256" key="7">
    <source>
        <dbReference type="ARBA" id="ARBA00023136"/>
    </source>
</evidence>
<dbReference type="PANTHER" id="PTHR21137:SF35">
    <property type="entry name" value="ODORANT RECEPTOR 19A-RELATED"/>
    <property type="match status" value="1"/>
</dbReference>
<comment type="caution">
    <text evidence="11">The sequence shown here is derived from an EMBL/GenBank/DDBJ whole genome shotgun (WGS) entry which is preliminary data.</text>
</comment>
<evidence type="ECO:0000256" key="2">
    <source>
        <dbReference type="ARBA" id="ARBA00022475"/>
    </source>
</evidence>
<keyword evidence="8 10" id="KW-0675">Receptor</keyword>
<accession>A0AAV8ZBI2</accession>